<dbReference type="GO" id="GO:0032787">
    <property type="term" value="P:monocarboxylic acid metabolic process"/>
    <property type="evidence" value="ECO:0007669"/>
    <property type="project" value="UniProtKB-ARBA"/>
</dbReference>
<dbReference type="AlphaFoldDB" id="A0A375BV82"/>
<sequence>MTLNLTDLNGKIAAVTGAGQGVGREVALHFARSGAGAVIVNDFYAERAQAVVEEIWALGAKAVAAVCDVTDQAQVKAVFAQATDEAGGSIDILVNNAGNSGVNPDPEARKHFWEVGEAAWDSFIRVNFYGVINCTAAVVPGMIEKNAGRIITIISDAGRVGEPNLEIYSGAKAGAAGFMRGAARALGRYNITANCVAISATATPAIAARLEADPDRKKKMLSNYVIRRVGQPEDVANMVLFLASGSSSWITGQTYPVNGGFSFNL</sequence>
<organism evidence="2">
    <name type="scientific">Cupriavidus taiwanensis</name>
    <dbReference type="NCBI Taxonomy" id="164546"/>
    <lineage>
        <taxon>Bacteria</taxon>
        <taxon>Pseudomonadati</taxon>
        <taxon>Pseudomonadota</taxon>
        <taxon>Betaproteobacteria</taxon>
        <taxon>Burkholderiales</taxon>
        <taxon>Burkholderiaceae</taxon>
        <taxon>Cupriavidus</taxon>
    </lineage>
</organism>
<dbReference type="InterPro" id="IPR020904">
    <property type="entry name" value="Sc_DH/Rdtase_CS"/>
</dbReference>
<dbReference type="RefSeq" id="WP_116355827.1">
    <property type="nucleotide sequence ID" value="NZ_LT976853.1"/>
</dbReference>
<reference evidence="2" key="1">
    <citation type="submission" date="2018-01" db="EMBL/GenBank/DDBJ databases">
        <authorList>
            <person name="Clerissi C."/>
        </authorList>
    </citation>
    <scope>NUCLEOTIDE SEQUENCE</scope>
    <source>
        <strain evidence="2">Cupriavidus sp. LMG 19464</strain>
    </source>
</reference>
<comment type="similarity">
    <text evidence="1">Belongs to the short-chain dehydrogenases/reductases (SDR) family.</text>
</comment>
<dbReference type="PANTHER" id="PTHR42879">
    <property type="entry name" value="3-OXOACYL-(ACYL-CARRIER-PROTEIN) REDUCTASE"/>
    <property type="match status" value="1"/>
</dbReference>
<accession>A0A375BV82</accession>
<dbReference type="Proteomes" id="UP000256780">
    <property type="component" value="Chromosome CBM2587_a"/>
</dbReference>
<dbReference type="PRINTS" id="PR00081">
    <property type="entry name" value="GDHRDH"/>
</dbReference>
<dbReference type="InterPro" id="IPR050259">
    <property type="entry name" value="SDR"/>
</dbReference>
<dbReference type="SUPFAM" id="SSF51735">
    <property type="entry name" value="NAD(P)-binding Rossmann-fold domains"/>
    <property type="match status" value="1"/>
</dbReference>
<dbReference type="PRINTS" id="PR00080">
    <property type="entry name" value="SDRFAMILY"/>
</dbReference>
<dbReference type="Gene3D" id="3.40.50.720">
    <property type="entry name" value="NAD(P)-binding Rossmann-like Domain"/>
    <property type="match status" value="1"/>
</dbReference>
<dbReference type="PROSITE" id="PS00061">
    <property type="entry name" value="ADH_SHORT"/>
    <property type="match status" value="1"/>
</dbReference>
<dbReference type="InterPro" id="IPR002347">
    <property type="entry name" value="SDR_fam"/>
</dbReference>
<dbReference type="InterPro" id="IPR036291">
    <property type="entry name" value="NAD(P)-bd_dom_sf"/>
</dbReference>
<dbReference type="OrthoDB" id="9806974at2"/>
<name>A0A375BV82_9BURK</name>
<comment type="caution">
    <text evidence="2">The sequence shown here is derived from an EMBL/GenBank/DDBJ whole genome shotgun (WGS) entry which is preliminary data.</text>
</comment>
<dbReference type="Pfam" id="PF13561">
    <property type="entry name" value="adh_short_C2"/>
    <property type="match status" value="1"/>
</dbReference>
<protein>
    <submittedName>
        <fullName evidence="2">3-oxoacyl-(Acyl-carrier protein) reductase</fullName>
    </submittedName>
</protein>
<dbReference type="FunFam" id="3.40.50.720:FF:000084">
    <property type="entry name" value="Short-chain dehydrogenase reductase"/>
    <property type="match status" value="1"/>
</dbReference>
<evidence type="ECO:0000256" key="1">
    <source>
        <dbReference type="ARBA" id="ARBA00006484"/>
    </source>
</evidence>
<proteinExistence type="inferred from homology"/>
<dbReference type="EMBL" id="OFSQ01000024">
    <property type="protein sequence ID" value="SOY55027.1"/>
    <property type="molecule type" value="Genomic_DNA"/>
</dbReference>
<evidence type="ECO:0000313" key="2">
    <source>
        <dbReference type="EMBL" id="SOY55027.1"/>
    </source>
</evidence>
<dbReference type="PANTHER" id="PTHR42879:SF2">
    <property type="entry name" value="3-OXOACYL-[ACYL-CARRIER-PROTEIN] REDUCTASE FABG"/>
    <property type="match status" value="1"/>
</dbReference>
<gene>
    <name evidence="2" type="ORF">CBM2587_A50010</name>
</gene>